<feature type="region of interest" description="Disordered" evidence="2">
    <location>
        <begin position="1"/>
        <end position="30"/>
    </location>
</feature>
<dbReference type="STRING" id="145388.A0A0D2NJ05"/>
<gene>
    <name evidence="4" type="ORF">MNEG_3064</name>
</gene>
<evidence type="ECO:0000259" key="3">
    <source>
        <dbReference type="Pfam" id="PF00248"/>
    </source>
</evidence>
<protein>
    <recommendedName>
        <fullName evidence="3">NADP-dependent oxidoreductase domain-containing protein</fullName>
    </recommendedName>
</protein>
<dbReference type="InterPro" id="IPR050791">
    <property type="entry name" value="Aldo-Keto_reductase"/>
</dbReference>
<keyword evidence="1" id="KW-0560">Oxidoreductase</keyword>
<evidence type="ECO:0000256" key="2">
    <source>
        <dbReference type="SAM" id="MobiDB-lite"/>
    </source>
</evidence>
<dbReference type="AlphaFoldDB" id="A0A0D2NJ05"/>
<organism evidence="4 5">
    <name type="scientific">Monoraphidium neglectum</name>
    <dbReference type="NCBI Taxonomy" id="145388"/>
    <lineage>
        <taxon>Eukaryota</taxon>
        <taxon>Viridiplantae</taxon>
        <taxon>Chlorophyta</taxon>
        <taxon>core chlorophytes</taxon>
        <taxon>Chlorophyceae</taxon>
        <taxon>CS clade</taxon>
        <taxon>Sphaeropleales</taxon>
        <taxon>Selenastraceae</taxon>
        <taxon>Monoraphidium</taxon>
    </lineage>
</organism>
<dbReference type="RefSeq" id="XP_013903915.1">
    <property type="nucleotide sequence ID" value="XM_014048461.1"/>
</dbReference>
<dbReference type="SUPFAM" id="SSF51430">
    <property type="entry name" value="NAD(P)-linked oxidoreductase"/>
    <property type="match status" value="1"/>
</dbReference>
<evidence type="ECO:0000313" key="4">
    <source>
        <dbReference type="EMBL" id="KIZ04896.1"/>
    </source>
</evidence>
<proteinExistence type="predicted"/>
<dbReference type="Gene3D" id="3.20.20.100">
    <property type="entry name" value="NADP-dependent oxidoreductase domain"/>
    <property type="match status" value="1"/>
</dbReference>
<dbReference type="PANTHER" id="PTHR43625:SF40">
    <property type="entry name" value="ALDO-KETO REDUCTASE YAKC [NADP(+)]"/>
    <property type="match status" value="1"/>
</dbReference>
<dbReference type="PANTHER" id="PTHR43625">
    <property type="entry name" value="AFLATOXIN B1 ALDEHYDE REDUCTASE"/>
    <property type="match status" value="1"/>
</dbReference>
<keyword evidence="5" id="KW-1185">Reference proteome</keyword>
<dbReference type="GO" id="GO:0016491">
    <property type="term" value="F:oxidoreductase activity"/>
    <property type="evidence" value="ECO:0007669"/>
    <property type="project" value="UniProtKB-KW"/>
</dbReference>
<dbReference type="GeneID" id="25735942"/>
<reference evidence="4 5" key="1">
    <citation type="journal article" date="2013" name="BMC Genomics">
        <title>Reconstruction of the lipid metabolism for the microalga Monoraphidium neglectum from its genome sequence reveals characteristics suitable for biofuel production.</title>
        <authorList>
            <person name="Bogen C."/>
            <person name="Al-Dilaimi A."/>
            <person name="Albersmeier A."/>
            <person name="Wichmann J."/>
            <person name="Grundmann M."/>
            <person name="Rupp O."/>
            <person name="Lauersen K.J."/>
            <person name="Blifernez-Klassen O."/>
            <person name="Kalinowski J."/>
            <person name="Goesmann A."/>
            <person name="Mussgnug J.H."/>
            <person name="Kruse O."/>
        </authorList>
    </citation>
    <scope>NUCLEOTIDE SEQUENCE [LARGE SCALE GENOMIC DNA]</scope>
    <source>
        <strain evidence="4 5">SAG 48.87</strain>
    </source>
</reference>
<feature type="domain" description="NADP-dependent oxidoreductase" evidence="3">
    <location>
        <begin position="38"/>
        <end position="371"/>
    </location>
</feature>
<dbReference type="KEGG" id="mng:MNEG_3064"/>
<feature type="compositionally biased region" description="Pro residues" evidence="2">
    <location>
        <begin position="18"/>
        <end position="30"/>
    </location>
</feature>
<dbReference type="GO" id="GO:0005737">
    <property type="term" value="C:cytoplasm"/>
    <property type="evidence" value="ECO:0007669"/>
    <property type="project" value="TreeGrafter"/>
</dbReference>
<dbReference type="EMBL" id="KK100590">
    <property type="protein sequence ID" value="KIZ04896.1"/>
    <property type="molecule type" value="Genomic_DNA"/>
</dbReference>
<sequence>MAFPVVPKRALGKQRPTSSPPAPPPAPPAPQGLQVSALGLGCMRLSFAYGSPTEEGAALAVIHRALELGVTLLDTSDMYGPFTNEELVGRAIKGRRDQYTIATKCGIILGQDGSRSLNGSRAHVRAACEASLKRLGIETIDLYYLHRVDPKTPVVETFAEMKALQAEGKVRHVGISEASPDDIRAAHAVTPLSAVQLEWSLWTRDVEDDIIPVCCKLGIGIVVYSPLGAGFLTGAMPPPEHLSEDDFRRNSPRFQAYEKASGHPLDTQHALLLTAAAAGCARLPSPIASATACSLHCVVYEARNIALVEKIKGVAAAKGCTPAQLALAWVVSRGSDVVPIPGTTKVARLEENVGALGVELTAADLAALDGLGAEVVGDRYPNMKGMTYHYGRK</sequence>
<dbReference type="OrthoDB" id="37537at2759"/>
<evidence type="ECO:0000256" key="1">
    <source>
        <dbReference type="ARBA" id="ARBA00023002"/>
    </source>
</evidence>
<dbReference type="CDD" id="cd19076">
    <property type="entry name" value="AKR_AKR13A_13D"/>
    <property type="match status" value="1"/>
</dbReference>
<dbReference type="InterPro" id="IPR036812">
    <property type="entry name" value="NAD(P)_OxRdtase_dom_sf"/>
</dbReference>
<dbReference type="InterPro" id="IPR023210">
    <property type="entry name" value="NADP_OxRdtase_dom"/>
</dbReference>
<accession>A0A0D2NJ05</accession>
<dbReference type="Proteomes" id="UP000054498">
    <property type="component" value="Unassembled WGS sequence"/>
</dbReference>
<dbReference type="Pfam" id="PF00248">
    <property type="entry name" value="Aldo_ket_red"/>
    <property type="match status" value="1"/>
</dbReference>
<evidence type="ECO:0000313" key="5">
    <source>
        <dbReference type="Proteomes" id="UP000054498"/>
    </source>
</evidence>
<name>A0A0D2NJ05_9CHLO</name>